<accession>A0A7Y9X5B6</accession>
<comment type="caution">
    <text evidence="2">The sequence shown here is derived from an EMBL/GenBank/DDBJ whole genome shotgun (WGS) entry which is preliminary data.</text>
</comment>
<evidence type="ECO:0000256" key="1">
    <source>
        <dbReference type="SAM" id="Phobius"/>
    </source>
</evidence>
<proteinExistence type="predicted"/>
<dbReference type="AlphaFoldDB" id="A0A7Y9X5B6"/>
<keyword evidence="3" id="KW-1185">Reference proteome</keyword>
<evidence type="ECO:0000313" key="2">
    <source>
        <dbReference type="EMBL" id="NYH44100.1"/>
    </source>
</evidence>
<keyword evidence="1" id="KW-1133">Transmembrane helix</keyword>
<gene>
    <name evidence="2" type="ORF">HNR22_003827</name>
</gene>
<organism evidence="2 3">
    <name type="scientific">Micromonospora jinlongensis</name>
    <dbReference type="NCBI Taxonomy" id="1287877"/>
    <lineage>
        <taxon>Bacteria</taxon>
        <taxon>Bacillati</taxon>
        <taxon>Actinomycetota</taxon>
        <taxon>Actinomycetes</taxon>
        <taxon>Micromonosporales</taxon>
        <taxon>Micromonosporaceae</taxon>
        <taxon>Micromonospora</taxon>
    </lineage>
</organism>
<reference evidence="2 3" key="1">
    <citation type="submission" date="2020-07" db="EMBL/GenBank/DDBJ databases">
        <title>Sequencing the genomes of 1000 actinobacteria strains.</title>
        <authorList>
            <person name="Klenk H.-P."/>
        </authorList>
    </citation>
    <scope>NUCLEOTIDE SEQUENCE [LARGE SCALE GENOMIC DNA]</scope>
    <source>
        <strain evidence="2 3">DSM 45876</strain>
    </source>
</reference>
<evidence type="ECO:0000313" key="3">
    <source>
        <dbReference type="Proteomes" id="UP000523545"/>
    </source>
</evidence>
<keyword evidence="1" id="KW-0812">Transmembrane</keyword>
<sequence>MGGKEQLMSVCATLAKLERICHFLSALLSGALNPLAWLVGTNRPFVAGPGAY</sequence>
<keyword evidence="1" id="KW-0472">Membrane</keyword>
<feature type="transmembrane region" description="Helical" evidence="1">
    <location>
        <begin position="20"/>
        <end position="39"/>
    </location>
</feature>
<protein>
    <submittedName>
        <fullName evidence="2">Uncharacterized protein</fullName>
    </submittedName>
</protein>
<dbReference type="EMBL" id="JACCHK010000001">
    <property type="protein sequence ID" value="NYH44100.1"/>
    <property type="molecule type" value="Genomic_DNA"/>
</dbReference>
<name>A0A7Y9X5B6_9ACTN</name>
<dbReference type="Proteomes" id="UP000523545">
    <property type="component" value="Unassembled WGS sequence"/>
</dbReference>